<feature type="transmembrane region" description="Helical" evidence="9">
    <location>
        <begin position="469"/>
        <end position="489"/>
    </location>
</feature>
<organism evidence="10 11">
    <name type="scientific">Exidia glandulosa HHB12029</name>
    <dbReference type="NCBI Taxonomy" id="1314781"/>
    <lineage>
        <taxon>Eukaryota</taxon>
        <taxon>Fungi</taxon>
        <taxon>Dikarya</taxon>
        <taxon>Basidiomycota</taxon>
        <taxon>Agaricomycotina</taxon>
        <taxon>Agaricomycetes</taxon>
        <taxon>Auriculariales</taxon>
        <taxon>Exidiaceae</taxon>
        <taxon>Exidia</taxon>
    </lineage>
</organism>
<feature type="transmembrane region" description="Helical" evidence="9">
    <location>
        <begin position="528"/>
        <end position="549"/>
    </location>
</feature>
<dbReference type="SUPFAM" id="SSF103473">
    <property type="entry name" value="MFS general substrate transporter"/>
    <property type="match status" value="1"/>
</dbReference>
<dbReference type="AlphaFoldDB" id="A0A165AT24"/>
<dbReference type="PROSITE" id="PS01023">
    <property type="entry name" value="PTR2_2"/>
    <property type="match status" value="1"/>
</dbReference>
<dbReference type="FunCoup" id="A0A165AT24">
    <property type="interactions" value="358"/>
</dbReference>
<name>A0A165AT24_EXIGL</name>
<dbReference type="PANTHER" id="PTHR11654">
    <property type="entry name" value="OLIGOPEPTIDE TRANSPORTER-RELATED"/>
    <property type="match status" value="1"/>
</dbReference>
<keyword evidence="3 7" id="KW-0813">Transport</keyword>
<keyword evidence="6 9" id="KW-0472">Membrane</keyword>
<evidence type="ECO:0000256" key="3">
    <source>
        <dbReference type="ARBA" id="ARBA00022448"/>
    </source>
</evidence>
<feature type="transmembrane region" description="Helical" evidence="9">
    <location>
        <begin position="130"/>
        <end position="149"/>
    </location>
</feature>
<dbReference type="Gene3D" id="1.20.1250.20">
    <property type="entry name" value="MFS general substrate transporter like domains"/>
    <property type="match status" value="1"/>
</dbReference>
<evidence type="ECO:0000313" key="11">
    <source>
        <dbReference type="Proteomes" id="UP000077266"/>
    </source>
</evidence>
<evidence type="ECO:0000256" key="2">
    <source>
        <dbReference type="ARBA" id="ARBA00005982"/>
    </source>
</evidence>
<evidence type="ECO:0000256" key="6">
    <source>
        <dbReference type="ARBA" id="ARBA00023136"/>
    </source>
</evidence>
<comment type="subcellular location">
    <subcellularLocation>
        <location evidence="1 7">Membrane</location>
        <topology evidence="1 7">Multi-pass membrane protein</topology>
    </subcellularLocation>
</comment>
<evidence type="ECO:0000256" key="5">
    <source>
        <dbReference type="ARBA" id="ARBA00022989"/>
    </source>
</evidence>
<dbReference type="Proteomes" id="UP000077266">
    <property type="component" value="Unassembled WGS sequence"/>
</dbReference>
<evidence type="ECO:0000256" key="8">
    <source>
        <dbReference type="SAM" id="MobiDB-lite"/>
    </source>
</evidence>
<protein>
    <submittedName>
        <fullName evidence="10">PTR2-domain-containing protein</fullName>
    </submittedName>
</protein>
<feature type="region of interest" description="Disordered" evidence="8">
    <location>
        <begin position="555"/>
        <end position="574"/>
    </location>
</feature>
<reference evidence="10 11" key="1">
    <citation type="journal article" date="2016" name="Mol. Biol. Evol.">
        <title>Comparative Genomics of Early-Diverging Mushroom-Forming Fungi Provides Insights into the Origins of Lignocellulose Decay Capabilities.</title>
        <authorList>
            <person name="Nagy L.G."/>
            <person name="Riley R."/>
            <person name="Tritt A."/>
            <person name="Adam C."/>
            <person name="Daum C."/>
            <person name="Floudas D."/>
            <person name="Sun H."/>
            <person name="Yadav J.S."/>
            <person name="Pangilinan J."/>
            <person name="Larsson K.H."/>
            <person name="Matsuura K."/>
            <person name="Barry K."/>
            <person name="Labutti K."/>
            <person name="Kuo R."/>
            <person name="Ohm R.A."/>
            <person name="Bhattacharya S.S."/>
            <person name="Shirouzu T."/>
            <person name="Yoshinaga Y."/>
            <person name="Martin F.M."/>
            <person name="Grigoriev I.V."/>
            <person name="Hibbett D.S."/>
        </authorList>
    </citation>
    <scope>NUCLEOTIDE SEQUENCE [LARGE SCALE GENOMIC DNA]</scope>
    <source>
        <strain evidence="10 11">HHB12029</strain>
    </source>
</reference>
<evidence type="ECO:0000256" key="7">
    <source>
        <dbReference type="RuleBase" id="RU003755"/>
    </source>
</evidence>
<feature type="transmembrane region" description="Helical" evidence="9">
    <location>
        <begin position="501"/>
        <end position="522"/>
    </location>
</feature>
<dbReference type="GO" id="GO:0005886">
    <property type="term" value="C:plasma membrane"/>
    <property type="evidence" value="ECO:0007669"/>
    <property type="project" value="UniProtKB-ARBA"/>
</dbReference>
<dbReference type="InParanoid" id="A0A165AT24"/>
<keyword evidence="11" id="KW-1185">Reference proteome</keyword>
<dbReference type="InterPro" id="IPR000109">
    <property type="entry name" value="POT_fam"/>
</dbReference>
<evidence type="ECO:0000256" key="9">
    <source>
        <dbReference type="SAM" id="Phobius"/>
    </source>
</evidence>
<dbReference type="InterPro" id="IPR018456">
    <property type="entry name" value="PTR2_symporter_CS"/>
</dbReference>
<accession>A0A165AT24</accession>
<dbReference type="Pfam" id="PF00854">
    <property type="entry name" value="PTR2"/>
    <property type="match status" value="1"/>
</dbReference>
<dbReference type="FunFam" id="1.20.1250.20:FF:000085">
    <property type="entry name" value="MFS peptide transporter Ptr2"/>
    <property type="match status" value="1"/>
</dbReference>
<dbReference type="InterPro" id="IPR036259">
    <property type="entry name" value="MFS_trans_sf"/>
</dbReference>
<evidence type="ECO:0000313" key="10">
    <source>
        <dbReference type="EMBL" id="KZV79375.1"/>
    </source>
</evidence>
<feature type="transmembrane region" description="Helical" evidence="9">
    <location>
        <begin position="247"/>
        <end position="267"/>
    </location>
</feature>
<gene>
    <name evidence="10" type="ORF">EXIGLDRAFT_632170</name>
</gene>
<feature type="transmembrane region" description="Helical" evidence="9">
    <location>
        <begin position="420"/>
        <end position="441"/>
    </location>
</feature>
<keyword evidence="5 9" id="KW-1133">Transmembrane helix</keyword>
<dbReference type="EMBL" id="KV426630">
    <property type="protein sequence ID" value="KZV79375.1"/>
    <property type="molecule type" value="Genomic_DNA"/>
</dbReference>
<keyword evidence="4 7" id="KW-0812">Transmembrane</keyword>
<feature type="transmembrane region" description="Helical" evidence="9">
    <location>
        <begin position="222"/>
        <end position="241"/>
    </location>
</feature>
<proteinExistence type="inferred from homology"/>
<comment type="similarity">
    <text evidence="2 7">Belongs to the major facilitator superfamily. Proton-dependent oligopeptide transporter (POT/PTR) (TC 2.A.17) family.</text>
</comment>
<evidence type="ECO:0000256" key="1">
    <source>
        <dbReference type="ARBA" id="ARBA00004141"/>
    </source>
</evidence>
<evidence type="ECO:0000256" key="4">
    <source>
        <dbReference type="ARBA" id="ARBA00022692"/>
    </source>
</evidence>
<sequence length="574" mass="62818">MAQYQPLASGDEIELAVVDGDVEELSLTSEDLSNLRRVADDIPWAAYLIAVIELAERFSYYGSTVVFVNFIQQPLPPGSRTGAPLDIEDQAGALGLGQRASTGVTTFNTFWVYLTPLLGAYISDAHWGRYKTICVAVGIALVGHILLVYSALPSTLENPKYAFVVFICAIVIMGTGTGAFKSNISPLVAEQYTRTTPFVRTLKTGERVLVDPDMTIAKIYMYFYLFINVGSFTGQIGMTYAEKLVGFWLAFSLPTVVFLLCPLILYVGRNRYTTTPPIGSSMLLTSLRAFAYAARGRWSINPMITFKNFSEPDFWDRVKPSEVRGRRPVWMTFDDAWVEELKRGYGACAVFAFFPLWWLSYGQMGNNLTSQAATMQTHGLPNDIISNIDPIALVILIPLCDKVLYPALGPRRTTPLKRMALGFAVAAASMAWAMFVQHVIYARSPCGHSASECTGARVAPVSVWWQTGAYLLVAASEILASVTGLEYAFSNAPPGMRSIVTALFQSTSALGSVVAGAFIALASDPLLVWNYGVMGAIAALTGLAFWRVFRDKDAEDERAVSGEPRVDDNPTSPR</sequence>
<dbReference type="GO" id="GO:0071916">
    <property type="term" value="F:dipeptide transmembrane transporter activity"/>
    <property type="evidence" value="ECO:0007669"/>
    <property type="project" value="UniProtKB-ARBA"/>
</dbReference>
<dbReference type="OrthoDB" id="8904098at2759"/>
<feature type="transmembrane region" description="Helical" evidence="9">
    <location>
        <begin position="161"/>
        <end position="180"/>
    </location>
</feature>
<feature type="compositionally biased region" description="Basic and acidic residues" evidence="8">
    <location>
        <begin position="555"/>
        <end position="568"/>
    </location>
</feature>